<dbReference type="CDD" id="cd02203">
    <property type="entry name" value="PurL_repeat1"/>
    <property type="match status" value="1"/>
</dbReference>
<dbReference type="GO" id="GO:0046872">
    <property type="term" value="F:metal ion binding"/>
    <property type="evidence" value="ECO:0007669"/>
    <property type="project" value="UniProtKB-KW"/>
</dbReference>
<evidence type="ECO:0000256" key="5">
    <source>
        <dbReference type="ARBA" id="ARBA00022840"/>
    </source>
</evidence>
<reference evidence="9" key="2">
    <citation type="journal article" date="2021" name="PeerJ">
        <title>Extensive microbial diversity within the chicken gut microbiome revealed by metagenomics and culture.</title>
        <authorList>
            <person name="Gilroy R."/>
            <person name="Ravi A."/>
            <person name="Getino M."/>
            <person name="Pursley I."/>
            <person name="Horton D.L."/>
            <person name="Alikhan N.F."/>
            <person name="Baker D."/>
            <person name="Gharbi K."/>
            <person name="Hall N."/>
            <person name="Watson M."/>
            <person name="Adriaenssens E.M."/>
            <person name="Foster-Nyarko E."/>
            <person name="Jarju S."/>
            <person name="Secka A."/>
            <person name="Antonio M."/>
            <person name="Oren A."/>
            <person name="Chaudhuri R.R."/>
            <person name="La Ragione R."/>
            <person name="Hildebrand F."/>
            <person name="Pallen M.J."/>
        </authorList>
    </citation>
    <scope>NUCLEOTIDE SEQUENCE</scope>
    <source>
        <strain evidence="9">B2-16538</strain>
    </source>
</reference>
<dbReference type="GO" id="GO:0004642">
    <property type="term" value="F:phosphoribosylformylglycinamidine synthase activity"/>
    <property type="evidence" value="ECO:0007669"/>
    <property type="project" value="UniProtKB-EC"/>
</dbReference>
<keyword evidence="1 9" id="KW-0436">Ligase</keyword>
<evidence type="ECO:0000313" key="9">
    <source>
        <dbReference type="EMBL" id="MBO8484940.1"/>
    </source>
</evidence>
<accession>A0A9D9NQQ5</accession>
<dbReference type="SUPFAM" id="SSF55326">
    <property type="entry name" value="PurM N-terminal domain-like"/>
    <property type="match status" value="2"/>
</dbReference>
<evidence type="ECO:0000313" key="10">
    <source>
        <dbReference type="Proteomes" id="UP000823750"/>
    </source>
</evidence>
<dbReference type="InterPro" id="IPR036676">
    <property type="entry name" value="PurM-like_C_sf"/>
</dbReference>
<dbReference type="GO" id="GO:0005737">
    <property type="term" value="C:cytoplasm"/>
    <property type="evidence" value="ECO:0007669"/>
    <property type="project" value="TreeGrafter"/>
</dbReference>
<proteinExistence type="predicted"/>
<keyword evidence="2" id="KW-0479">Metal-binding</keyword>
<sequence>MGNYRVFVEKYREFQVEARSLMNELNENLRLSLGSLRLLNVYDLFGFTPELLEKSRYSVFGEIMTDCVSDECDLSDCRYLAVEYLPGQFDQRAASAVDCVRLIDPQADVRIKSSRLLIFDRNVTDDDIARIRHYYINSVESRQKDLSVLSDTEQAPVVPVKVLEGLTSLKEEDLAPYCKSMGLAMNGDDLREVVNYFRKEGRDPYETELRILDTYWSDHCRHTTFTTELQSVAFEESFMKDEIEDTWRLYLKMRKELGREQKSICLMDMATIGARYLKAHGLLDDLEVSEENNACSIYVDVDVDGKTERWLLQFKNETHNHPTEIEPFGGAATCLGGAIRDPLSGRSYVYQAMRVTGAGDIYQKVSDTLPGKLPQKVISRKAAAGYSSYGNQIGLATTHVREIYHPGYVAKRLEVGAVVGAVKAENVRRESPVPGDVILLLGGRTGRDGIGGATGSSKEHTEASLETCGSEVQKGNAPEERKLQRLFRRPEVTRLIKKSNDFGAGGVSVAIGELAEGLDIYLDRVPVKYSGLNSTELAISESQERMAVVVESGDRLAFEKYCAEENVEVTHVADVTDTGRLRMYNRDSLVVDLSREFIDSAGARHYADATVAAVEETDPFVRKVEGETLKERIVNNLQDWNVTSQKGLVEMFDSTVGRSTVLMPFGGCLQTTETQVSVQKLPADGYTDTASVMAFGYNPYISSWSPYHGASYSVVEACAKAVAAGASYKKMRFSYQEYFERMSHDPKSWGKPLSALLGAIKMQTALGLPSIGGKDSMSGTFEHINVPPMLMAFGITTVDAGKVISPELKWDGDRLYLIRHTPLKNHMPDTEQLKANFEYVHGQIESGNIVAAYAVGFGGVAEAICKMSFGNAFGVDVKIPEDTLFNYSYGSIVVECEKPLDFPAAEYLGTVTDGEDGMLHINGEAFSVFDLMESNGARFAKIYPDTCIPSHRKLVPGGFDGKEPLKRKKADMKYKGTPVETPVVCLPVFPGTNCDYDTAKAFRKAGADVRMCVFRNLTGEDISASIAELRKGISECHIFALSGGFSAGDEPDGSGKFIANVLNNKDIAEEIHRLLDRGGLILGICNGFQALVKSGLLPYGRLGMVTKDSPVLFRNDINRHISQMVTTRVASVNSPWLAGFSVGDLHTIAVSHGEGKFVVNEELAARLFAAGQVAFQYVDPVTEEVTMESPYNPNGSYYAIEGIISPDGQILGKMGHTERYERNLFKNIEEELEQPLFDNAVRYFRGK</sequence>
<dbReference type="FunFam" id="3.30.1330.10:FF:000013">
    <property type="entry name" value="Phosphoribosylformylglycinamidine synthase"/>
    <property type="match status" value="1"/>
</dbReference>
<evidence type="ECO:0000256" key="3">
    <source>
        <dbReference type="ARBA" id="ARBA00022741"/>
    </source>
</evidence>
<dbReference type="Pfam" id="PF02769">
    <property type="entry name" value="AIRS_C"/>
    <property type="match status" value="1"/>
</dbReference>
<dbReference type="Gene3D" id="3.90.650.10">
    <property type="entry name" value="PurM-like C-terminal domain"/>
    <property type="match status" value="2"/>
</dbReference>
<dbReference type="CDD" id="cd02204">
    <property type="entry name" value="PurL_repeat2"/>
    <property type="match status" value="1"/>
</dbReference>
<protein>
    <submittedName>
        <fullName evidence="9">Phosphoribosylformylglycinamidine synthase</fullName>
        <ecNumber evidence="9">6.3.5.3</ecNumber>
    </submittedName>
</protein>
<evidence type="ECO:0000256" key="2">
    <source>
        <dbReference type="ARBA" id="ARBA00022723"/>
    </source>
</evidence>
<evidence type="ECO:0000259" key="8">
    <source>
        <dbReference type="Pfam" id="PF18072"/>
    </source>
</evidence>
<dbReference type="InterPro" id="IPR029062">
    <property type="entry name" value="Class_I_gatase-like"/>
</dbReference>
<evidence type="ECO:0000256" key="1">
    <source>
        <dbReference type="ARBA" id="ARBA00022598"/>
    </source>
</evidence>
<evidence type="ECO:0000256" key="4">
    <source>
        <dbReference type="ARBA" id="ARBA00022755"/>
    </source>
</evidence>
<dbReference type="Pfam" id="PF18072">
    <property type="entry name" value="FGAR-AT_linker"/>
    <property type="match status" value="1"/>
</dbReference>
<reference evidence="9" key="1">
    <citation type="submission" date="2020-10" db="EMBL/GenBank/DDBJ databases">
        <authorList>
            <person name="Gilroy R."/>
        </authorList>
    </citation>
    <scope>NUCLEOTIDE SEQUENCE</scope>
    <source>
        <strain evidence="9">B2-16538</strain>
    </source>
</reference>
<evidence type="ECO:0000256" key="6">
    <source>
        <dbReference type="ARBA" id="ARBA00022842"/>
    </source>
</evidence>
<dbReference type="Gene3D" id="3.40.50.880">
    <property type="match status" value="1"/>
</dbReference>
<dbReference type="NCBIfam" id="TIGR01857">
    <property type="entry name" value="FGAM-synthase"/>
    <property type="match status" value="1"/>
</dbReference>
<dbReference type="SUPFAM" id="SSF56042">
    <property type="entry name" value="PurM C-terminal domain-like"/>
    <property type="match status" value="2"/>
</dbReference>
<dbReference type="InterPro" id="IPR036921">
    <property type="entry name" value="PurM-like_N_sf"/>
</dbReference>
<keyword evidence="5" id="KW-0067">ATP-binding</keyword>
<organism evidence="9 10">
    <name type="scientific">Candidatus Cryptobacteroides excrementavium</name>
    <dbReference type="NCBI Taxonomy" id="2840759"/>
    <lineage>
        <taxon>Bacteria</taxon>
        <taxon>Pseudomonadati</taxon>
        <taxon>Bacteroidota</taxon>
        <taxon>Bacteroidia</taxon>
        <taxon>Bacteroidales</taxon>
        <taxon>Candidatus Cryptobacteroides</taxon>
    </lineage>
</organism>
<dbReference type="Gene3D" id="3.30.1330.10">
    <property type="entry name" value="PurM-like, N-terminal domain"/>
    <property type="match status" value="2"/>
</dbReference>
<dbReference type="AlphaFoldDB" id="A0A9D9NQQ5"/>
<dbReference type="SMART" id="SM01211">
    <property type="entry name" value="GATase_5"/>
    <property type="match status" value="1"/>
</dbReference>
<dbReference type="PANTHER" id="PTHR10099">
    <property type="entry name" value="PHOSPHORIBOSYLFORMYLGLYCINAMIDINE SYNTHASE"/>
    <property type="match status" value="1"/>
</dbReference>
<comment type="caution">
    <text evidence="9">The sequence shown here is derived from an EMBL/GenBank/DDBJ whole genome shotgun (WGS) entry which is preliminary data.</text>
</comment>
<dbReference type="PANTHER" id="PTHR10099:SF1">
    <property type="entry name" value="PHOSPHORIBOSYLFORMYLGLYCINAMIDINE SYNTHASE"/>
    <property type="match status" value="1"/>
</dbReference>
<dbReference type="Pfam" id="PF13507">
    <property type="entry name" value="GATase_5"/>
    <property type="match status" value="1"/>
</dbReference>
<keyword evidence="6" id="KW-0460">Magnesium</keyword>
<dbReference type="GO" id="GO:0005524">
    <property type="term" value="F:ATP binding"/>
    <property type="evidence" value="ECO:0007669"/>
    <property type="project" value="UniProtKB-KW"/>
</dbReference>
<dbReference type="InterPro" id="IPR010141">
    <property type="entry name" value="FGAM_synthase"/>
</dbReference>
<feature type="domain" description="Phosphoribosylformylglycinamidine synthase linker" evidence="8">
    <location>
        <begin position="177"/>
        <end position="222"/>
    </location>
</feature>
<dbReference type="Proteomes" id="UP000823750">
    <property type="component" value="Unassembled WGS sequence"/>
</dbReference>
<keyword evidence="4" id="KW-0658">Purine biosynthesis</keyword>
<feature type="domain" description="PurM-like C-terminal" evidence="7">
    <location>
        <begin position="434"/>
        <end position="583"/>
    </location>
</feature>
<dbReference type="EMBL" id="JADILX010000017">
    <property type="protein sequence ID" value="MBO8484940.1"/>
    <property type="molecule type" value="Genomic_DNA"/>
</dbReference>
<dbReference type="GO" id="GO:0006164">
    <property type="term" value="P:purine nucleotide biosynthetic process"/>
    <property type="evidence" value="ECO:0007669"/>
    <property type="project" value="UniProtKB-KW"/>
</dbReference>
<name>A0A9D9NQQ5_9BACT</name>
<dbReference type="EC" id="6.3.5.3" evidence="9"/>
<dbReference type="InterPro" id="IPR010918">
    <property type="entry name" value="PurM-like_C_dom"/>
</dbReference>
<gene>
    <name evidence="9" type="ORF">IAB78_00755</name>
</gene>
<keyword evidence="3" id="KW-0547">Nucleotide-binding</keyword>
<dbReference type="InterPro" id="IPR041609">
    <property type="entry name" value="PurL_linker"/>
</dbReference>
<dbReference type="SUPFAM" id="SSF52317">
    <property type="entry name" value="Class I glutamine amidotransferase-like"/>
    <property type="match status" value="1"/>
</dbReference>
<evidence type="ECO:0000259" key="7">
    <source>
        <dbReference type="Pfam" id="PF02769"/>
    </source>
</evidence>